<dbReference type="Pfam" id="PF14364">
    <property type="entry name" value="DUF4408"/>
    <property type="match status" value="1"/>
</dbReference>
<proteinExistence type="predicted"/>
<feature type="compositionally biased region" description="Basic and acidic residues" evidence="1">
    <location>
        <begin position="296"/>
        <end position="308"/>
    </location>
</feature>
<dbReference type="Pfam" id="PF05553">
    <property type="entry name" value="DUF761"/>
    <property type="match status" value="1"/>
</dbReference>
<protein>
    <recommendedName>
        <fullName evidence="3">DUF4408 domain-containing protein</fullName>
    </recommendedName>
</protein>
<reference evidence="4" key="1">
    <citation type="submission" date="2023-07" db="EMBL/GenBank/DDBJ databases">
        <title>draft genome sequence of fig (Ficus carica).</title>
        <authorList>
            <person name="Takahashi T."/>
            <person name="Nishimura K."/>
        </authorList>
    </citation>
    <scope>NUCLEOTIDE SEQUENCE</scope>
</reference>
<accession>A0AA88J234</accession>
<organism evidence="4 5">
    <name type="scientific">Ficus carica</name>
    <name type="common">Common fig</name>
    <dbReference type="NCBI Taxonomy" id="3494"/>
    <lineage>
        <taxon>Eukaryota</taxon>
        <taxon>Viridiplantae</taxon>
        <taxon>Streptophyta</taxon>
        <taxon>Embryophyta</taxon>
        <taxon>Tracheophyta</taxon>
        <taxon>Spermatophyta</taxon>
        <taxon>Magnoliopsida</taxon>
        <taxon>eudicotyledons</taxon>
        <taxon>Gunneridae</taxon>
        <taxon>Pentapetalae</taxon>
        <taxon>rosids</taxon>
        <taxon>fabids</taxon>
        <taxon>Rosales</taxon>
        <taxon>Moraceae</taxon>
        <taxon>Ficeae</taxon>
        <taxon>Ficus</taxon>
    </lineage>
</organism>
<keyword evidence="2" id="KW-0472">Membrane</keyword>
<sequence length="342" mass="37227">MAIYSSNPSNNWTLSLKILLISTGVLSMAVALKLSAPVVADFVASEVPSFWSFVLSWLKPPYLYVLINAIIISIVASSKLQQKHDNPLPPQSAAAVTAEEVKISGGGVRTDFAVYSGVVLTGYGYDPSEVAKISAAATVESTVYTPAERLVEARVSEAEKENRETAGLQRKDSALEYFFPNENEKPPVSARFGHRKAAKASPEGGKALRVAKPKRQDTLESTWKTITEGRPMPLTRHLKKSDTWESHVRRGGGGGGVGMQNAQSTPPPAATMSKSETSDRSSNPPSLSPSPGSGKLRKEPSLSQDELNRRVEAFIKKFNDDMRLQRQESLNQYQEMISRGAH</sequence>
<feature type="region of interest" description="Disordered" evidence="1">
    <location>
        <begin position="180"/>
        <end position="308"/>
    </location>
</feature>
<dbReference type="InterPro" id="IPR008480">
    <property type="entry name" value="DUF761_pln"/>
</dbReference>
<comment type="caution">
    <text evidence="4">The sequence shown here is derived from an EMBL/GenBank/DDBJ whole genome shotgun (WGS) entry which is preliminary data.</text>
</comment>
<keyword evidence="2" id="KW-0812">Transmembrane</keyword>
<evidence type="ECO:0000256" key="1">
    <source>
        <dbReference type="SAM" id="MobiDB-lite"/>
    </source>
</evidence>
<keyword evidence="2" id="KW-1133">Transmembrane helix</keyword>
<dbReference type="PANTHER" id="PTHR33098:SF117">
    <property type="entry name" value="COTTON FIBER (DUF761)"/>
    <property type="match status" value="1"/>
</dbReference>
<evidence type="ECO:0000313" key="4">
    <source>
        <dbReference type="EMBL" id="GMN63093.1"/>
    </source>
</evidence>
<evidence type="ECO:0000256" key="2">
    <source>
        <dbReference type="SAM" id="Phobius"/>
    </source>
</evidence>
<dbReference type="AlphaFoldDB" id="A0AA88J234"/>
<gene>
    <name evidence="4" type="ORF">TIFTF001_032172</name>
</gene>
<evidence type="ECO:0000313" key="5">
    <source>
        <dbReference type="Proteomes" id="UP001187192"/>
    </source>
</evidence>
<dbReference type="EMBL" id="BTGU01000142">
    <property type="protein sequence ID" value="GMN63093.1"/>
    <property type="molecule type" value="Genomic_DNA"/>
</dbReference>
<feature type="transmembrane region" description="Helical" evidence="2">
    <location>
        <begin position="12"/>
        <end position="32"/>
    </location>
</feature>
<feature type="transmembrane region" description="Helical" evidence="2">
    <location>
        <begin position="61"/>
        <end position="78"/>
    </location>
</feature>
<dbReference type="Proteomes" id="UP001187192">
    <property type="component" value="Unassembled WGS sequence"/>
</dbReference>
<name>A0AA88J234_FICCA</name>
<dbReference type="PANTHER" id="PTHR33098">
    <property type="entry name" value="COTTON FIBER (DUF761)"/>
    <property type="match status" value="1"/>
</dbReference>
<feature type="domain" description="DUF4408" evidence="3">
    <location>
        <begin position="48"/>
        <end position="80"/>
    </location>
</feature>
<dbReference type="InterPro" id="IPR025520">
    <property type="entry name" value="DUF4408"/>
</dbReference>
<evidence type="ECO:0000259" key="3">
    <source>
        <dbReference type="Pfam" id="PF14364"/>
    </source>
</evidence>
<feature type="compositionally biased region" description="Low complexity" evidence="1">
    <location>
        <begin position="280"/>
        <end position="293"/>
    </location>
</feature>
<keyword evidence="5" id="KW-1185">Reference proteome</keyword>